<keyword evidence="3" id="KW-1185">Reference proteome</keyword>
<feature type="compositionally biased region" description="Basic and acidic residues" evidence="1">
    <location>
        <begin position="73"/>
        <end position="82"/>
    </location>
</feature>
<dbReference type="GeneID" id="28998056"/>
<evidence type="ECO:0000256" key="1">
    <source>
        <dbReference type="SAM" id="MobiDB-lite"/>
    </source>
</evidence>
<dbReference type="RefSeq" id="XP_018285669.1">
    <property type="nucleotide sequence ID" value="XM_018437150.1"/>
</dbReference>
<evidence type="ECO:0000313" key="2">
    <source>
        <dbReference type="EMBL" id="OAD67629.1"/>
    </source>
</evidence>
<dbReference type="EMBL" id="KV440998">
    <property type="protein sequence ID" value="OAD67629.1"/>
    <property type="molecule type" value="Genomic_DNA"/>
</dbReference>
<organism evidence="2 3">
    <name type="scientific">Phycomyces blakesleeanus (strain ATCC 8743b / DSM 1359 / FGSC 10004 / NBRC 33097 / NRRL 1555)</name>
    <dbReference type="NCBI Taxonomy" id="763407"/>
    <lineage>
        <taxon>Eukaryota</taxon>
        <taxon>Fungi</taxon>
        <taxon>Fungi incertae sedis</taxon>
        <taxon>Mucoromycota</taxon>
        <taxon>Mucoromycotina</taxon>
        <taxon>Mucoromycetes</taxon>
        <taxon>Mucorales</taxon>
        <taxon>Phycomycetaceae</taxon>
        <taxon>Phycomyces</taxon>
    </lineage>
</organism>
<protein>
    <submittedName>
        <fullName evidence="2">Uncharacterized protein</fullName>
    </submittedName>
</protein>
<gene>
    <name evidence="2" type="ORF">PHYBLDRAFT_173959</name>
</gene>
<accession>A0A167KAS6</accession>
<reference evidence="3" key="1">
    <citation type="submission" date="2015-06" db="EMBL/GenBank/DDBJ databases">
        <title>Expansion of signal transduction pathways in fungi by whole-genome duplication.</title>
        <authorList>
            <consortium name="DOE Joint Genome Institute"/>
            <person name="Corrochano L.M."/>
            <person name="Kuo A."/>
            <person name="Marcet-Houben M."/>
            <person name="Polaino S."/>
            <person name="Salamov A."/>
            <person name="Villalobos J.M."/>
            <person name="Alvarez M.I."/>
            <person name="Avalos J."/>
            <person name="Benito E.P."/>
            <person name="Benoit I."/>
            <person name="Burger G."/>
            <person name="Camino L.P."/>
            <person name="Canovas D."/>
            <person name="Cerda-Olmedo E."/>
            <person name="Cheng J.-F."/>
            <person name="Dominguez A."/>
            <person name="Elias M."/>
            <person name="Eslava A.P."/>
            <person name="Glaser F."/>
            <person name="Grimwood J."/>
            <person name="Gutierrez G."/>
            <person name="Heitman J."/>
            <person name="Henrissat B."/>
            <person name="Iturriaga E.A."/>
            <person name="Lang B.F."/>
            <person name="Lavin J.L."/>
            <person name="Lee S."/>
            <person name="Li W."/>
            <person name="Lindquist E."/>
            <person name="Lopez-Garcia S."/>
            <person name="Luque E.M."/>
            <person name="Marcos A.T."/>
            <person name="Martin J."/>
            <person name="McCluskey K."/>
            <person name="Medina H.R."/>
            <person name="Miralles-Duran A."/>
            <person name="Miyazaki A."/>
            <person name="Munoz-Torres E."/>
            <person name="Oguiza J.A."/>
            <person name="Ohm R."/>
            <person name="Olmedo M."/>
            <person name="Orejas M."/>
            <person name="Ortiz-Castellanos L."/>
            <person name="Pisabarro A.G."/>
            <person name="Rodriguez-Romero J."/>
            <person name="Ruiz-Herrera J."/>
            <person name="Ruiz-Vazquez R."/>
            <person name="Sanz C."/>
            <person name="Schackwitz W."/>
            <person name="Schmutz J."/>
            <person name="Shahriari M."/>
            <person name="Shelest E."/>
            <person name="Silva-Franco F."/>
            <person name="Soanes D."/>
            <person name="Syed K."/>
            <person name="Tagua V.G."/>
            <person name="Talbot N.J."/>
            <person name="Thon M."/>
            <person name="De vries R.P."/>
            <person name="Wiebenga A."/>
            <person name="Yadav J.S."/>
            <person name="Braun E.L."/>
            <person name="Baker S."/>
            <person name="Garre V."/>
            <person name="Horwitz B."/>
            <person name="Torres-Martinez S."/>
            <person name="Idnurm A."/>
            <person name="Herrera-Estrella A."/>
            <person name="Gabaldon T."/>
            <person name="Grigoriev I.V."/>
        </authorList>
    </citation>
    <scope>NUCLEOTIDE SEQUENCE [LARGE SCALE GENOMIC DNA]</scope>
    <source>
        <strain evidence="3">NRRL 1555(-)</strain>
    </source>
</reference>
<name>A0A167KAS6_PHYB8</name>
<feature type="region of interest" description="Disordered" evidence="1">
    <location>
        <begin position="73"/>
        <end position="101"/>
    </location>
</feature>
<dbReference type="VEuPathDB" id="FungiDB:PHYBLDRAFT_173959"/>
<dbReference type="Proteomes" id="UP000077315">
    <property type="component" value="Unassembled WGS sequence"/>
</dbReference>
<dbReference type="AlphaFoldDB" id="A0A167KAS6"/>
<evidence type="ECO:0000313" key="3">
    <source>
        <dbReference type="Proteomes" id="UP000077315"/>
    </source>
</evidence>
<sequence length="119" mass="13553">MSIYLLLNGLVARIRRSHRRGRGSIPRWGRTFAVLNFGEQVSFPIWVGLPFTITKSKGQTHWGSRSILTSARKEIPDRDLTKGRPTQIGNDKSVKMYKAQRGGRTPNLEIKSLTLYRLS</sequence>
<proteinExistence type="predicted"/>
<dbReference type="InParanoid" id="A0A167KAS6"/>